<comment type="caution">
    <text evidence="4">The sequence shown here is derived from an EMBL/GenBank/DDBJ whole genome shotgun (WGS) entry which is preliminary data.</text>
</comment>
<name>A0A1F8EE07_9BACT</name>
<sequence>MNKIILSFVLVVVVVAGIFYMTKKSGPSHQTPTPTLTPTPTPITVVIKGFAFNQSLITIRKGDTVVWTNKDSVSHTVTGDGGLSSPLLGQNEIYSFTFNTVGTFNYHCPPHPSMTGTITVSP</sequence>
<dbReference type="GO" id="GO:0009055">
    <property type="term" value="F:electron transfer activity"/>
    <property type="evidence" value="ECO:0007669"/>
    <property type="project" value="InterPro"/>
</dbReference>
<dbReference type="PANTHER" id="PTHR36507">
    <property type="entry name" value="BLL1555 PROTEIN"/>
    <property type="match status" value="1"/>
</dbReference>
<dbReference type="InterPro" id="IPR000923">
    <property type="entry name" value="BlueCu_1"/>
</dbReference>
<dbReference type="EMBL" id="MGJB01000012">
    <property type="protein sequence ID" value="OGM98579.1"/>
    <property type="molecule type" value="Genomic_DNA"/>
</dbReference>
<evidence type="ECO:0000313" key="5">
    <source>
        <dbReference type="Proteomes" id="UP000176893"/>
    </source>
</evidence>
<evidence type="ECO:0000256" key="2">
    <source>
        <dbReference type="ARBA" id="ARBA00023008"/>
    </source>
</evidence>
<dbReference type="STRING" id="1802661.A2649_00055"/>
<gene>
    <name evidence="4" type="ORF">A2649_00055</name>
</gene>
<dbReference type="AlphaFoldDB" id="A0A1F8EE07"/>
<proteinExistence type="predicted"/>
<evidence type="ECO:0000259" key="3">
    <source>
        <dbReference type="Pfam" id="PF00127"/>
    </source>
</evidence>
<dbReference type="PANTHER" id="PTHR36507:SF1">
    <property type="entry name" value="BLL1555 PROTEIN"/>
    <property type="match status" value="1"/>
</dbReference>
<organism evidence="4 5">
    <name type="scientific">Candidatus Yanofskybacteria bacterium RIFCSPHIGHO2_01_FULL_41_26</name>
    <dbReference type="NCBI Taxonomy" id="1802661"/>
    <lineage>
        <taxon>Bacteria</taxon>
        <taxon>Candidatus Yanofskyibacteriota</taxon>
    </lineage>
</organism>
<dbReference type="InterPro" id="IPR052721">
    <property type="entry name" value="ET_Amicyanin"/>
</dbReference>
<keyword evidence="2" id="KW-0186">Copper</keyword>
<accession>A0A1F8EE07</accession>
<dbReference type="CDD" id="cd13921">
    <property type="entry name" value="Amicyanin"/>
    <property type="match status" value="1"/>
</dbReference>
<dbReference type="GO" id="GO:0005507">
    <property type="term" value="F:copper ion binding"/>
    <property type="evidence" value="ECO:0007669"/>
    <property type="project" value="InterPro"/>
</dbReference>
<dbReference type="Pfam" id="PF00127">
    <property type="entry name" value="Copper-bind"/>
    <property type="match status" value="1"/>
</dbReference>
<evidence type="ECO:0000313" key="4">
    <source>
        <dbReference type="EMBL" id="OGM98579.1"/>
    </source>
</evidence>
<feature type="domain" description="Blue (type 1) copper" evidence="3">
    <location>
        <begin position="47"/>
        <end position="120"/>
    </location>
</feature>
<dbReference type="InterPro" id="IPR035668">
    <property type="entry name" value="Amicyanin"/>
</dbReference>
<keyword evidence="1" id="KW-0479">Metal-binding</keyword>
<dbReference type="SUPFAM" id="SSF49503">
    <property type="entry name" value="Cupredoxins"/>
    <property type="match status" value="1"/>
</dbReference>
<dbReference type="InterPro" id="IPR008972">
    <property type="entry name" value="Cupredoxin"/>
</dbReference>
<reference evidence="4 5" key="1">
    <citation type="journal article" date="2016" name="Nat. Commun.">
        <title>Thousands of microbial genomes shed light on interconnected biogeochemical processes in an aquifer system.</title>
        <authorList>
            <person name="Anantharaman K."/>
            <person name="Brown C.T."/>
            <person name="Hug L.A."/>
            <person name="Sharon I."/>
            <person name="Castelle C.J."/>
            <person name="Probst A.J."/>
            <person name="Thomas B.C."/>
            <person name="Singh A."/>
            <person name="Wilkins M.J."/>
            <person name="Karaoz U."/>
            <person name="Brodie E.L."/>
            <person name="Williams K.H."/>
            <person name="Hubbard S.S."/>
            <person name="Banfield J.F."/>
        </authorList>
    </citation>
    <scope>NUCLEOTIDE SEQUENCE [LARGE SCALE GENOMIC DNA]</scope>
</reference>
<protein>
    <recommendedName>
        <fullName evidence="3">Blue (type 1) copper domain-containing protein</fullName>
    </recommendedName>
</protein>
<evidence type="ECO:0000256" key="1">
    <source>
        <dbReference type="ARBA" id="ARBA00022723"/>
    </source>
</evidence>
<dbReference type="Gene3D" id="2.60.40.420">
    <property type="entry name" value="Cupredoxins - blue copper proteins"/>
    <property type="match status" value="1"/>
</dbReference>
<dbReference type="Proteomes" id="UP000176893">
    <property type="component" value="Unassembled WGS sequence"/>
</dbReference>